<dbReference type="Gene3D" id="2.60.120.260">
    <property type="entry name" value="Galactose-binding domain-like"/>
    <property type="match status" value="2"/>
</dbReference>
<dbReference type="Pfam" id="PF03644">
    <property type="entry name" value="Glyco_hydro_85"/>
    <property type="match status" value="1"/>
</dbReference>
<organism evidence="3 4">
    <name type="scientific">Enterococcus durans</name>
    <dbReference type="NCBI Taxonomy" id="53345"/>
    <lineage>
        <taxon>Bacteria</taxon>
        <taxon>Bacillati</taxon>
        <taxon>Bacillota</taxon>
        <taxon>Bacilli</taxon>
        <taxon>Lactobacillales</taxon>
        <taxon>Enterococcaceae</taxon>
        <taxon>Enterococcus</taxon>
    </lineage>
</organism>
<dbReference type="CDD" id="cd06547">
    <property type="entry name" value="GH85_ENGase"/>
    <property type="match status" value="1"/>
</dbReference>
<evidence type="ECO:0000313" key="3">
    <source>
        <dbReference type="EMBL" id="KAA9208099.1"/>
    </source>
</evidence>
<dbReference type="EMBL" id="VYUT01000002">
    <property type="protein sequence ID" value="KAA9208099.1"/>
    <property type="molecule type" value="Genomic_DNA"/>
</dbReference>
<sequence length="922" mass="102003">MKKLAKTFKIGTLVGFGIIGLFFGTMPVIAEEQPETQGAVATSMENQPESSYWFPDELLEWSFAKDADAKYNVSTEPLAKRVEKSQLIKANKTQNEQMKVVALSIMNSSTSGNAPRGSNTFDANVFSNWQYIDQLVYWGGSAGEGIIVPPSPDVTDAAHKNGVPVLGTIFFPQGAHGGKIEWLDIFLKKDASGHFPIVDKMIEVAQKYGFDGWFINQETEIGLTKKHADLMKELIVEFKEKTSNELEVMWYDSMTNEGKMDWQNALTEKNQDYLVDADLNPVADSMFLNFWWNTDRLASQDLLRKSKEKAETLGIDPYDLFAGIDVQERGYDTPVRWNLFADNQGIPYTSLGLYVPSWTYSSASDPNEYQQKEEHFWVNKQNDPTKGVLPEGIEWPGISTFAVEQTAITQWPFVTNFNVGNGYSYYLNGTPISTTEWNNRSLQDIMPTYRWIIEQGSGSELSGSIDYTTAYNGGSSIALAGKIAAKEPNKIKLYQTKAKIEKNMTFTTTEKATDRTNLDLILEFEDGTSETFKGNKKVTNDWTTVVYHLNKAAGKVVTSISYDLSSFTDNSEYTLNVGQIVAAPQGKVSASIVENPVIEEAKFDEEGIHAGIRLTWNSIHPEQNARYEIFRVLENGERSFIGATSAETHFIDALERKGESVTGIEIVPVDLYGKQGQSSQIVTFDWPQMKPPKASFSVSKTIAAPGEKIEFRNTSSANTQNIQWTFEGASIESSQDQNPVVTYSKEGVYDVQLTATNEAGTTTNRMQGIITITNEAQNGLTLLSKDAKVEASSYVSEAEAPKFAVDGDLGTKWCATGSAPHTLTVDLGSVKIVGEVQMAHASAGGESPSMNTRAYTLELSEDGLNFHEVSRTVNNSSNNTLNTFTATPARFIRLTVSQPTQGADSAVRLYELAAYGLTKKER</sequence>
<feature type="domain" description="F5/8 type C" evidence="1">
    <location>
        <begin position="773"/>
        <end position="917"/>
    </location>
</feature>
<dbReference type="SMART" id="SM00089">
    <property type="entry name" value="PKD"/>
    <property type="match status" value="1"/>
</dbReference>
<dbReference type="InterPro" id="IPR022409">
    <property type="entry name" value="PKD/Chitinase_dom"/>
</dbReference>
<dbReference type="RefSeq" id="WP_151026347.1">
    <property type="nucleotide sequence ID" value="NZ_VYUK01000001.1"/>
</dbReference>
<dbReference type="InterPro" id="IPR000421">
    <property type="entry name" value="FA58C"/>
</dbReference>
<dbReference type="AlphaFoldDB" id="A0A5N0Z419"/>
<dbReference type="InterPro" id="IPR035986">
    <property type="entry name" value="PKD_dom_sf"/>
</dbReference>
<dbReference type="GO" id="GO:0005829">
    <property type="term" value="C:cytosol"/>
    <property type="evidence" value="ECO:0007669"/>
    <property type="project" value="UniProtKB-SubCell"/>
</dbReference>
<dbReference type="InterPro" id="IPR008979">
    <property type="entry name" value="Galactose-bd-like_sf"/>
</dbReference>
<accession>A0A5N0Z419</accession>
<evidence type="ECO:0000259" key="2">
    <source>
        <dbReference type="PROSITE" id="PS50093"/>
    </source>
</evidence>
<dbReference type="SUPFAM" id="SSF49299">
    <property type="entry name" value="PKD domain"/>
    <property type="match status" value="1"/>
</dbReference>
<dbReference type="GO" id="GO:0033925">
    <property type="term" value="F:mannosyl-glycoprotein endo-beta-N-acetylglucosaminidase activity"/>
    <property type="evidence" value="ECO:0007669"/>
    <property type="project" value="InterPro"/>
</dbReference>
<dbReference type="Proteomes" id="UP000326078">
    <property type="component" value="Unassembled WGS sequence"/>
</dbReference>
<dbReference type="InterPro" id="IPR005201">
    <property type="entry name" value="TIM_ENGase"/>
</dbReference>
<evidence type="ECO:0000313" key="4">
    <source>
        <dbReference type="Proteomes" id="UP000326078"/>
    </source>
</evidence>
<dbReference type="InterPro" id="IPR013783">
    <property type="entry name" value="Ig-like_fold"/>
</dbReference>
<dbReference type="CDD" id="cd00146">
    <property type="entry name" value="PKD"/>
    <property type="match status" value="1"/>
</dbReference>
<name>A0A5N0Z419_9ENTE</name>
<dbReference type="Pfam" id="PF18911">
    <property type="entry name" value="PKD_4"/>
    <property type="match status" value="1"/>
</dbReference>
<dbReference type="Pfam" id="PF00754">
    <property type="entry name" value="F5_F8_type_C"/>
    <property type="match status" value="1"/>
</dbReference>
<dbReference type="InterPro" id="IPR032979">
    <property type="entry name" value="ENGase"/>
</dbReference>
<dbReference type="InterPro" id="IPR000601">
    <property type="entry name" value="PKD_dom"/>
</dbReference>
<proteinExistence type="predicted"/>
<dbReference type="PROSITE" id="PS50093">
    <property type="entry name" value="PKD"/>
    <property type="match status" value="1"/>
</dbReference>
<dbReference type="Pfam" id="PF21910">
    <property type="entry name" value="GH85_C"/>
    <property type="match status" value="1"/>
</dbReference>
<dbReference type="InterPro" id="IPR054110">
    <property type="entry name" value="EndoD-like_D2"/>
</dbReference>
<gene>
    <name evidence="3" type="ORF">F6X95_02205</name>
</gene>
<dbReference type="PANTHER" id="PTHR13246:SF1">
    <property type="entry name" value="CYTOSOLIC ENDO-BETA-N-ACETYLGLUCOSAMINIDASE"/>
    <property type="match status" value="1"/>
</dbReference>
<comment type="caution">
    <text evidence="3">The sequence shown here is derived from an EMBL/GenBank/DDBJ whole genome shotgun (WGS) entry which is preliminary data.</text>
</comment>
<dbReference type="SUPFAM" id="SSF49785">
    <property type="entry name" value="Galactose-binding domain-like"/>
    <property type="match status" value="1"/>
</dbReference>
<dbReference type="Gene3D" id="3.20.20.80">
    <property type="entry name" value="Glycosidases"/>
    <property type="match status" value="1"/>
</dbReference>
<feature type="domain" description="PKD" evidence="2">
    <location>
        <begin position="692"/>
        <end position="763"/>
    </location>
</feature>
<dbReference type="PROSITE" id="PS50022">
    <property type="entry name" value="FA58C_3"/>
    <property type="match status" value="1"/>
</dbReference>
<evidence type="ECO:0000259" key="1">
    <source>
        <dbReference type="PROSITE" id="PS50022"/>
    </source>
</evidence>
<dbReference type="Gene3D" id="2.60.40.10">
    <property type="entry name" value="Immunoglobulins"/>
    <property type="match status" value="2"/>
</dbReference>
<dbReference type="PANTHER" id="PTHR13246">
    <property type="entry name" value="ENDO BETA N-ACETYLGLUCOSAMINIDASE"/>
    <property type="match status" value="1"/>
</dbReference>
<protein>
    <submittedName>
        <fullName evidence="3">PKD domain-containing protein</fullName>
    </submittedName>
</protein>
<reference evidence="3 4" key="1">
    <citation type="submission" date="2019-09" db="EMBL/GenBank/DDBJ databases">
        <title>Vancomyinc resistant enterococci isolated from farm animals in Switzerland.</title>
        <authorList>
            <person name="Stevens M.J.A."/>
            <person name="Stephan R."/>
            <person name="Morach M."/>
            <person name="Nuesch-Inderbinen M."/>
        </authorList>
    </citation>
    <scope>NUCLEOTIDE SEQUENCE [LARGE SCALE GENOMIC DNA]</scope>
    <source>
        <strain evidence="3 4">GH27</strain>
    </source>
</reference>